<keyword evidence="4" id="KW-0963">Cytoplasm</keyword>
<comment type="subcellular location">
    <subcellularLocation>
        <location evidence="2">Cell projection</location>
        <location evidence="2">Cilium</location>
    </subcellularLocation>
    <subcellularLocation>
        <location evidence="1">Cytoplasm</location>
        <location evidence="1">Cytoskeleton</location>
        <location evidence="1">Microtubule organizing center</location>
        <location evidence="1">Centrosome</location>
        <location evidence="1">Centriole</location>
    </subcellularLocation>
</comment>
<sequence length="700" mass="80359">MDELYDQHAERCFETPTGTGCLSLEDPFHDTLLNSRVSRNEPPLSAGDLNGISDAGSRTHLNSYRCLSDERSSYDDIIAMDKGCLLKTLIDAESAASSAAIQLVSFKDLLENGFADSRCCSSLRLSQQKGLLLEKLEDFKCINRSVRQQLKDFQEQEACRLETDRHINALLKKLVQNESENQHLKSSLAEKEIKVEELMALRKKEIENTESVVQLSRSVDSIHVHLQDQLCIKETANKRLSVQLRGLEQVISQQKLEIEDLRNHIAAVSEKASQEKDMLKKAIRAQKQRAERFEAEVEKTHEQLREKDVKLAEACAERDLWKMQQGQIAEERVHLDTEIAILKDEITGLSAELSMEREAAVAANDGLVRKVEMLNVEKGELGLENAALKASIAELEIKLEHSLTVCHEQSMYSQERKAQVEQYQTEVVELQAEVTDLKVKLKDQLRETQSIQDGRVEEVAKVRVELLARVSELEVYPELLTTVEQALLDCQDHLRRCERTCAEQADTLRQHQLKADRQTEKLKASVEMKESITKSNSELQERVEALQKRLEQLQEENRDLVNKLTAQDEALEYSNRKLDQRTAECQTLSTQLENFLTDVKQQVCKVQEKTLARESTLQAQVQELTKEWSRRQSELKQLKQNKISSERRYELRLKDLQLSLDQSQSQKQSIQNYVDFLKNSYSTMFDEDLPSRFGSLQFLK</sequence>
<feature type="coiled-coil region" evidence="8">
    <location>
        <begin position="529"/>
        <end position="570"/>
    </location>
</feature>
<evidence type="ECO:0000256" key="8">
    <source>
        <dbReference type="SAM" id="Coils"/>
    </source>
</evidence>
<keyword evidence="6" id="KW-0206">Cytoskeleton</keyword>
<dbReference type="AlphaFoldDB" id="A0AAY4E3X6"/>
<evidence type="ECO:0000256" key="7">
    <source>
        <dbReference type="ARBA" id="ARBA00023273"/>
    </source>
</evidence>
<comment type="similarity">
    <text evidence="3">Belongs to the ODF2 family.</text>
</comment>
<name>A0AAY4E3X6_9TELE</name>
<keyword evidence="10" id="KW-1185">Reference proteome</keyword>
<evidence type="ECO:0000256" key="4">
    <source>
        <dbReference type="ARBA" id="ARBA00022490"/>
    </source>
</evidence>
<feature type="coiled-coil region" evidence="8">
    <location>
        <begin position="237"/>
        <end position="310"/>
    </location>
</feature>
<organism evidence="9 10">
    <name type="scientific">Denticeps clupeoides</name>
    <name type="common">denticle herring</name>
    <dbReference type="NCBI Taxonomy" id="299321"/>
    <lineage>
        <taxon>Eukaryota</taxon>
        <taxon>Metazoa</taxon>
        <taxon>Chordata</taxon>
        <taxon>Craniata</taxon>
        <taxon>Vertebrata</taxon>
        <taxon>Euteleostomi</taxon>
        <taxon>Actinopterygii</taxon>
        <taxon>Neopterygii</taxon>
        <taxon>Teleostei</taxon>
        <taxon>Clupei</taxon>
        <taxon>Clupeiformes</taxon>
        <taxon>Denticipitoidei</taxon>
        <taxon>Denticipitidae</taxon>
        <taxon>Denticeps</taxon>
    </lineage>
</organism>
<evidence type="ECO:0000313" key="10">
    <source>
        <dbReference type="Proteomes" id="UP000694580"/>
    </source>
</evidence>
<gene>
    <name evidence="9" type="primary">LOC114788666</name>
</gene>
<dbReference type="RefSeq" id="XP_028833299.1">
    <property type="nucleotide sequence ID" value="XM_028977466.1"/>
</dbReference>
<accession>A0AAY4E3X6</accession>
<dbReference type="GO" id="GO:1902018">
    <property type="term" value="P:negative regulation of cilium assembly"/>
    <property type="evidence" value="ECO:0007669"/>
    <property type="project" value="TreeGrafter"/>
</dbReference>
<dbReference type="Proteomes" id="UP000694580">
    <property type="component" value="Chromosome 4"/>
</dbReference>
<dbReference type="GO" id="GO:0005814">
    <property type="term" value="C:centriole"/>
    <property type="evidence" value="ECO:0007669"/>
    <property type="project" value="UniProtKB-SubCell"/>
</dbReference>
<reference evidence="9 10" key="1">
    <citation type="submission" date="2020-06" db="EMBL/GenBank/DDBJ databases">
        <authorList>
            <consortium name="Wellcome Sanger Institute Data Sharing"/>
        </authorList>
    </citation>
    <scope>NUCLEOTIDE SEQUENCE [LARGE SCALE GENOMIC DNA]</scope>
</reference>
<feature type="coiled-coil region" evidence="8">
    <location>
        <begin position="413"/>
        <end position="447"/>
    </location>
</feature>
<reference evidence="9" key="2">
    <citation type="submission" date="2025-08" db="UniProtKB">
        <authorList>
            <consortium name="Ensembl"/>
        </authorList>
    </citation>
    <scope>IDENTIFICATION</scope>
</reference>
<feature type="coiled-coil region" evidence="8">
    <location>
        <begin position="181"/>
        <end position="208"/>
    </location>
</feature>
<evidence type="ECO:0000313" key="9">
    <source>
        <dbReference type="Ensembl" id="ENSDCDP00010052338.1"/>
    </source>
</evidence>
<dbReference type="PANTHER" id="PTHR23162">
    <property type="entry name" value="OUTER DENSE FIBER OF SPERM TAILS 2"/>
    <property type="match status" value="1"/>
</dbReference>
<dbReference type="GO" id="GO:0005813">
    <property type="term" value="C:centrosome"/>
    <property type="evidence" value="ECO:0007669"/>
    <property type="project" value="TreeGrafter"/>
</dbReference>
<dbReference type="InterPro" id="IPR026099">
    <property type="entry name" value="Odf2-rel"/>
</dbReference>
<evidence type="ECO:0000256" key="5">
    <source>
        <dbReference type="ARBA" id="ARBA00023054"/>
    </source>
</evidence>
<dbReference type="Ensembl" id="ENSDCDT00010062821.1">
    <property type="protein sequence ID" value="ENSDCDP00010052338.1"/>
    <property type="gene ID" value="ENSDCDG00010030625.1"/>
</dbReference>
<feature type="coiled-coil region" evidence="8">
    <location>
        <begin position="621"/>
        <end position="666"/>
    </location>
</feature>
<evidence type="ECO:0008006" key="11">
    <source>
        <dbReference type="Google" id="ProtNLM"/>
    </source>
</evidence>
<dbReference type="PANTHER" id="PTHR23162:SF7">
    <property type="entry name" value="PROTEIN BCAP"/>
    <property type="match status" value="1"/>
</dbReference>
<keyword evidence="5 8" id="KW-0175">Coiled coil</keyword>
<dbReference type="GO" id="GO:0036064">
    <property type="term" value="C:ciliary basal body"/>
    <property type="evidence" value="ECO:0007669"/>
    <property type="project" value="TreeGrafter"/>
</dbReference>
<keyword evidence="7" id="KW-0966">Cell projection</keyword>
<evidence type="ECO:0000256" key="2">
    <source>
        <dbReference type="ARBA" id="ARBA00004138"/>
    </source>
</evidence>
<evidence type="ECO:0000256" key="3">
    <source>
        <dbReference type="ARBA" id="ARBA00009316"/>
    </source>
</evidence>
<proteinExistence type="inferred from homology"/>
<dbReference type="GeneID" id="114788666"/>
<reference evidence="9" key="3">
    <citation type="submission" date="2025-09" db="UniProtKB">
        <authorList>
            <consortium name="Ensembl"/>
        </authorList>
    </citation>
    <scope>IDENTIFICATION</scope>
</reference>
<evidence type="ECO:0000256" key="1">
    <source>
        <dbReference type="ARBA" id="ARBA00004114"/>
    </source>
</evidence>
<dbReference type="RefSeq" id="XP_028833298.1">
    <property type="nucleotide sequence ID" value="XM_028977465.1"/>
</dbReference>
<protein>
    <recommendedName>
        <fullName evidence="11">Outer dense fiber protein 2-like</fullName>
    </recommendedName>
</protein>
<dbReference type="GeneTree" id="ENSGT00530000063497"/>
<evidence type="ECO:0000256" key="6">
    <source>
        <dbReference type="ARBA" id="ARBA00023212"/>
    </source>
</evidence>